<protein>
    <submittedName>
        <fullName evidence="3">Uncharacterized protein</fullName>
    </submittedName>
</protein>
<feature type="compositionally biased region" description="Polar residues" evidence="1">
    <location>
        <begin position="118"/>
        <end position="133"/>
    </location>
</feature>
<reference evidence="3" key="1">
    <citation type="submission" date="2020-06" db="EMBL/GenBank/DDBJ databases">
        <title>Draft genome of Bugula neritina, a colonial animal packing powerful symbionts and potential medicines.</title>
        <authorList>
            <person name="Rayko M."/>
        </authorList>
    </citation>
    <scope>NUCLEOTIDE SEQUENCE [LARGE SCALE GENOMIC DNA]</scope>
    <source>
        <strain evidence="3">Kwan_BN1</strain>
    </source>
</reference>
<dbReference type="Proteomes" id="UP000593567">
    <property type="component" value="Unassembled WGS sequence"/>
</dbReference>
<dbReference type="EMBL" id="VXIV02001113">
    <property type="protein sequence ID" value="KAF6034276.1"/>
    <property type="molecule type" value="Genomic_DNA"/>
</dbReference>
<evidence type="ECO:0000256" key="2">
    <source>
        <dbReference type="SAM" id="SignalP"/>
    </source>
</evidence>
<dbReference type="AlphaFoldDB" id="A0A7J7K9P9"/>
<feature type="signal peptide" evidence="2">
    <location>
        <begin position="1"/>
        <end position="20"/>
    </location>
</feature>
<feature type="region of interest" description="Disordered" evidence="1">
    <location>
        <begin position="103"/>
        <end position="133"/>
    </location>
</feature>
<accession>A0A7J7K9P9</accession>
<organism evidence="3 4">
    <name type="scientific">Bugula neritina</name>
    <name type="common">Brown bryozoan</name>
    <name type="synonym">Sertularia neritina</name>
    <dbReference type="NCBI Taxonomy" id="10212"/>
    <lineage>
        <taxon>Eukaryota</taxon>
        <taxon>Metazoa</taxon>
        <taxon>Spiralia</taxon>
        <taxon>Lophotrochozoa</taxon>
        <taxon>Bryozoa</taxon>
        <taxon>Gymnolaemata</taxon>
        <taxon>Cheilostomatida</taxon>
        <taxon>Flustrina</taxon>
        <taxon>Buguloidea</taxon>
        <taxon>Bugulidae</taxon>
        <taxon>Bugula</taxon>
    </lineage>
</organism>
<sequence>MKFINLVSIIVLSCHTPAAAGSRCNAFYILNESLIPCGLEWWNRYDLAVEVTNHVPFKLSDIIEAFLNKVNVTVLIPNLKTASSPKKRDNSATKNLFTTTLGTQTPTFPTTPESETPMYTTTPGGQTPAQISGSDKFTTTSLTDLKSFAKIIESILTIEPLPVFAAGTIFSSLGFTESHFSYLKLSPTLANPNLLIDFIKQYVKFGCNANYGRKAFAACVKPKLSSLCGDEANFLNDMMDEMSETYCEGDEAKQEIILGTFKPLLDNLLQIQIQLTDSKVDIHYENSILADSEKFSQLKSILTESCSPLINFISDEIEQPNYLHKDSTLPLQVLVERLLFGIHSYAECLTRELNQEYEGAITPEILAHFNRIFQGFGVPTVSGQEIDFDSDEQYTLGVFGDPHIFSYSSQGTIETCENLGWHKYIENEYFKLQAYGEHASEDRDSRATYITAVNKY</sequence>
<evidence type="ECO:0000313" key="4">
    <source>
        <dbReference type="Proteomes" id="UP000593567"/>
    </source>
</evidence>
<name>A0A7J7K9P9_BUGNE</name>
<gene>
    <name evidence="3" type="ORF">EB796_007419</name>
</gene>
<keyword evidence="2" id="KW-0732">Signal</keyword>
<feature type="chain" id="PRO_5029451798" evidence="2">
    <location>
        <begin position="21"/>
        <end position="456"/>
    </location>
</feature>
<comment type="caution">
    <text evidence="3">The sequence shown here is derived from an EMBL/GenBank/DDBJ whole genome shotgun (WGS) entry which is preliminary data.</text>
</comment>
<evidence type="ECO:0000313" key="3">
    <source>
        <dbReference type="EMBL" id="KAF6034276.1"/>
    </source>
</evidence>
<evidence type="ECO:0000256" key="1">
    <source>
        <dbReference type="SAM" id="MobiDB-lite"/>
    </source>
</evidence>
<keyword evidence="4" id="KW-1185">Reference proteome</keyword>
<feature type="compositionally biased region" description="Low complexity" evidence="1">
    <location>
        <begin position="103"/>
        <end position="117"/>
    </location>
</feature>
<proteinExistence type="predicted"/>